<evidence type="ECO:0000313" key="2">
    <source>
        <dbReference type="EMBL" id="RGP60423.1"/>
    </source>
</evidence>
<dbReference type="AlphaFoldDB" id="A0A395RK44"/>
<evidence type="ECO:0000256" key="1">
    <source>
        <dbReference type="SAM" id="MobiDB-lite"/>
    </source>
</evidence>
<feature type="compositionally biased region" description="Basic and acidic residues" evidence="1">
    <location>
        <begin position="238"/>
        <end position="249"/>
    </location>
</feature>
<organism evidence="2 3">
    <name type="scientific">Fusarium longipes</name>
    <dbReference type="NCBI Taxonomy" id="694270"/>
    <lineage>
        <taxon>Eukaryota</taxon>
        <taxon>Fungi</taxon>
        <taxon>Dikarya</taxon>
        <taxon>Ascomycota</taxon>
        <taxon>Pezizomycotina</taxon>
        <taxon>Sordariomycetes</taxon>
        <taxon>Hypocreomycetidae</taxon>
        <taxon>Hypocreales</taxon>
        <taxon>Nectriaceae</taxon>
        <taxon>Fusarium</taxon>
    </lineage>
</organism>
<proteinExistence type="predicted"/>
<protein>
    <submittedName>
        <fullName evidence="2">Uncharacterized protein</fullName>
    </submittedName>
</protein>
<comment type="caution">
    <text evidence="2">The sequence shown here is derived from an EMBL/GenBank/DDBJ whole genome shotgun (WGS) entry which is preliminary data.</text>
</comment>
<keyword evidence="3" id="KW-1185">Reference proteome</keyword>
<dbReference type="EMBL" id="PXOG01000341">
    <property type="protein sequence ID" value="RGP60423.1"/>
    <property type="molecule type" value="Genomic_DNA"/>
</dbReference>
<reference evidence="2 3" key="1">
    <citation type="journal article" date="2018" name="PLoS Pathog.">
        <title>Evolution of structural diversity of trichothecenes, a family of toxins produced by plant pathogenic and entomopathogenic fungi.</title>
        <authorList>
            <person name="Proctor R.H."/>
            <person name="McCormick S.P."/>
            <person name="Kim H.S."/>
            <person name="Cardoza R.E."/>
            <person name="Stanley A.M."/>
            <person name="Lindo L."/>
            <person name="Kelly A."/>
            <person name="Brown D.W."/>
            <person name="Lee T."/>
            <person name="Vaughan M.M."/>
            <person name="Alexander N.J."/>
            <person name="Busman M."/>
            <person name="Gutierrez S."/>
        </authorList>
    </citation>
    <scope>NUCLEOTIDE SEQUENCE [LARGE SCALE GENOMIC DNA]</scope>
    <source>
        <strain evidence="2 3">NRRL 20695</strain>
    </source>
</reference>
<gene>
    <name evidence="2" type="ORF">FLONG3_10889</name>
</gene>
<dbReference type="Proteomes" id="UP000266234">
    <property type="component" value="Unassembled WGS sequence"/>
</dbReference>
<accession>A0A395RK44</accession>
<evidence type="ECO:0000313" key="3">
    <source>
        <dbReference type="Proteomes" id="UP000266234"/>
    </source>
</evidence>
<sequence length="258" mass="28270">MNPLKTTSDRKINAEASQDPESIRRTCVFSTAQTVSKYRNVALGSWQPGVSYSMSSARFQSPSTPYLLAPSLFCFLHFSPQSTLKAGLHSFCPSNITTSNQYRPALLSSITLHKEKKMASIPTTSYATRLIQHFKSQANTVYPHDSQPLLRMVKRLGTHLRPQPQATRPLGGTEFSVRSARKPTTPPTFAAINPACLPSSRAAPSTSLLVPHSPWLTVNRPAAKPAVVKKNKKGKKEGKKEGKKAEELARAAGKMDLN</sequence>
<feature type="region of interest" description="Disordered" evidence="1">
    <location>
        <begin position="162"/>
        <end position="191"/>
    </location>
</feature>
<name>A0A395RK44_9HYPO</name>
<feature type="region of interest" description="Disordered" evidence="1">
    <location>
        <begin position="221"/>
        <end position="258"/>
    </location>
</feature>
<feature type="compositionally biased region" description="Basic residues" evidence="1">
    <location>
        <begin position="227"/>
        <end position="237"/>
    </location>
</feature>